<protein>
    <submittedName>
        <fullName evidence="1">Uncharacterized protein</fullName>
    </submittedName>
</protein>
<sequence length="236" mass="27269">MILKRDEINNIDILLHRLTNLSQIDLGWISLDTCLLAVINRHPVPTVLALMTIYDMLLSNAHELNHSNLSKFLLSDLDSTVPIEDFLAYGMQTVLSWLPELIRSHELLKKIRFITDYRWYNTWHPTPFVHPFIEAVVKEGLAMSVAIHGYNVTRIKPDTTQSGSAKIGSLSEWDVTGLNLSRMKFFLKYPAWLLRYHRMSALYVERTYHRSWSLLLPPSCELGPAIQPSKLWKPDT</sequence>
<reference evidence="1" key="1">
    <citation type="journal article" date="2019" name="Environ. Microbiol.">
        <title>Fungal ecological strategies reflected in gene transcription - a case study of two litter decomposers.</title>
        <authorList>
            <person name="Barbi F."/>
            <person name="Kohler A."/>
            <person name="Barry K."/>
            <person name="Baskaran P."/>
            <person name="Daum C."/>
            <person name="Fauchery L."/>
            <person name="Ihrmark K."/>
            <person name="Kuo A."/>
            <person name="LaButti K."/>
            <person name="Lipzen A."/>
            <person name="Morin E."/>
            <person name="Grigoriev I.V."/>
            <person name="Henrissat B."/>
            <person name="Lindahl B."/>
            <person name="Martin F."/>
        </authorList>
    </citation>
    <scope>NUCLEOTIDE SEQUENCE</scope>
    <source>
        <strain evidence="1">JB14</strain>
    </source>
</reference>
<dbReference type="Proteomes" id="UP000799118">
    <property type="component" value="Unassembled WGS sequence"/>
</dbReference>
<proteinExistence type="predicted"/>
<gene>
    <name evidence="1" type="ORF">BT96DRAFT_916114</name>
</gene>
<name>A0A6A4I9C6_9AGAR</name>
<dbReference type="EMBL" id="ML769409">
    <property type="protein sequence ID" value="KAE9405394.1"/>
    <property type="molecule type" value="Genomic_DNA"/>
</dbReference>
<dbReference type="AlphaFoldDB" id="A0A6A4I9C6"/>
<organism evidence="1 2">
    <name type="scientific">Gymnopus androsaceus JB14</name>
    <dbReference type="NCBI Taxonomy" id="1447944"/>
    <lineage>
        <taxon>Eukaryota</taxon>
        <taxon>Fungi</taxon>
        <taxon>Dikarya</taxon>
        <taxon>Basidiomycota</taxon>
        <taxon>Agaricomycotina</taxon>
        <taxon>Agaricomycetes</taxon>
        <taxon>Agaricomycetidae</taxon>
        <taxon>Agaricales</taxon>
        <taxon>Marasmiineae</taxon>
        <taxon>Omphalotaceae</taxon>
        <taxon>Gymnopus</taxon>
    </lineage>
</organism>
<accession>A0A6A4I9C6</accession>
<keyword evidence="2" id="KW-1185">Reference proteome</keyword>
<evidence type="ECO:0000313" key="1">
    <source>
        <dbReference type="EMBL" id="KAE9405394.1"/>
    </source>
</evidence>
<evidence type="ECO:0000313" key="2">
    <source>
        <dbReference type="Proteomes" id="UP000799118"/>
    </source>
</evidence>
<dbReference type="OrthoDB" id="3061864at2759"/>